<sequence length="173" mass="18378">MLSACGNVPAEPSSIPGRGNSNTLQNRLAGDSRESSAAVETKPEEAPNSVDAFEGENTMKIQTGDTVLTATLIDNTSTQALLELLSEGPLTIEMEDYGNMEKVGDIGASLPRNDEQITTKAGDLILYEGSSFVIYYAPNCWNLTRLGHIDNVNGNELKELLGDGTVTVTLSLG</sequence>
<feature type="domain" description="Cyclophilin-like" evidence="2">
    <location>
        <begin position="61"/>
        <end position="170"/>
    </location>
</feature>
<accession>A0A9D1CU42</accession>
<dbReference type="Gene3D" id="2.40.100.20">
    <property type="match status" value="1"/>
</dbReference>
<feature type="region of interest" description="Disordered" evidence="1">
    <location>
        <begin position="1"/>
        <end position="50"/>
    </location>
</feature>
<organism evidence="3 4">
    <name type="scientific">Candidatus Scatavimonas merdigallinarum</name>
    <dbReference type="NCBI Taxonomy" id="2840914"/>
    <lineage>
        <taxon>Bacteria</taxon>
        <taxon>Bacillati</taxon>
        <taxon>Bacillota</taxon>
        <taxon>Clostridia</taxon>
        <taxon>Eubacteriales</taxon>
        <taxon>Oscillospiraceae</taxon>
        <taxon>Oscillospiraceae incertae sedis</taxon>
        <taxon>Candidatus Scatavimonas</taxon>
    </lineage>
</organism>
<evidence type="ECO:0000259" key="2">
    <source>
        <dbReference type="Pfam" id="PF18050"/>
    </source>
</evidence>
<proteinExistence type="predicted"/>
<dbReference type="Proteomes" id="UP000886787">
    <property type="component" value="Unassembled WGS sequence"/>
</dbReference>
<dbReference type="SUPFAM" id="SSF50891">
    <property type="entry name" value="Cyclophilin-like"/>
    <property type="match status" value="1"/>
</dbReference>
<reference evidence="3" key="1">
    <citation type="submission" date="2020-10" db="EMBL/GenBank/DDBJ databases">
        <authorList>
            <person name="Gilroy R."/>
        </authorList>
    </citation>
    <scope>NUCLEOTIDE SEQUENCE</scope>
    <source>
        <strain evidence="3">ChiSjej1B19-3389</strain>
    </source>
</reference>
<dbReference type="InterPro" id="IPR029000">
    <property type="entry name" value="Cyclophilin-like_dom_sf"/>
</dbReference>
<dbReference type="InterPro" id="IPR041183">
    <property type="entry name" value="Cyclophilin-like"/>
</dbReference>
<reference evidence="3" key="2">
    <citation type="journal article" date="2021" name="PeerJ">
        <title>Extensive microbial diversity within the chicken gut microbiome revealed by metagenomics and culture.</title>
        <authorList>
            <person name="Gilroy R."/>
            <person name="Ravi A."/>
            <person name="Getino M."/>
            <person name="Pursley I."/>
            <person name="Horton D.L."/>
            <person name="Alikhan N.F."/>
            <person name="Baker D."/>
            <person name="Gharbi K."/>
            <person name="Hall N."/>
            <person name="Watson M."/>
            <person name="Adriaenssens E.M."/>
            <person name="Foster-Nyarko E."/>
            <person name="Jarju S."/>
            <person name="Secka A."/>
            <person name="Antonio M."/>
            <person name="Oren A."/>
            <person name="Chaudhuri R.R."/>
            <person name="La Ragione R."/>
            <person name="Hildebrand F."/>
            <person name="Pallen M.J."/>
        </authorList>
    </citation>
    <scope>NUCLEOTIDE SEQUENCE</scope>
    <source>
        <strain evidence="3">ChiSjej1B19-3389</strain>
    </source>
</reference>
<dbReference type="EMBL" id="DVFW01000015">
    <property type="protein sequence ID" value="HIQ80108.1"/>
    <property type="molecule type" value="Genomic_DNA"/>
</dbReference>
<dbReference type="Pfam" id="PF18050">
    <property type="entry name" value="Cyclophil_like2"/>
    <property type="match status" value="1"/>
</dbReference>
<evidence type="ECO:0000313" key="3">
    <source>
        <dbReference type="EMBL" id="HIQ80108.1"/>
    </source>
</evidence>
<protein>
    <recommendedName>
        <fullName evidence="2">Cyclophilin-like domain-containing protein</fullName>
    </recommendedName>
</protein>
<evidence type="ECO:0000256" key="1">
    <source>
        <dbReference type="SAM" id="MobiDB-lite"/>
    </source>
</evidence>
<evidence type="ECO:0000313" key="4">
    <source>
        <dbReference type="Proteomes" id="UP000886787"/>
    </source>
</evidence>
<dbReference type="AlphaFoldDB" id="A0A9D1CU42"/>
<name>A0A9D1CU42_9FIRM</name>
<comment type="caution">
    <text evidence="3">The sequence shown here is derived from an EMBL/GenBank/DDBJ whole genome shotgun (WGS) entry which is preliminary data.</text>
</comment>
<gene>
    <name evidence="3" type="ORF">IAD32_02335</name>
</gene>